<dbReference type="PANTHER" id="PTHR21660">
    <property type="entry name" value="THIOESTERASE SUPERFAMILY MEMBER-RELATED"/>
    <property type="match status" value="1"/>
</dbReference>
<dbReference type="RefSeq" id="WP_092528890.1">
    <property type="nucleotide sequence ID" value="NZ_FOWW01000002.1"/>
</dbReference>
<dbReference type="EMBL" id="FOWW01000002">
    <property type="protein sequence ID" value="SFP30331.1"/>
    <property type="molecule type" value="Genomic_DNA"/>
</dbReference>
<comment type="similarity">
    <text evidence="1">Belongs to the thioesterase PaaI family.</text>
</comment>
<organism evidence="4 5">
    <name type="scientific">Amycolatopsis arida</name>
    <dbReference type="NCBI Taxonomy" id="587909"/>
    <lineage>
        <taxon>Bacteria</taxon>
        <taxon>Bacillati</taxon>
        <taxon>Actinomycetota</taxon>
        <taxon>Actinomycetes</taxon>
        <taxon>Pseudonocardiales</taxon>
        <taxon>Pseudonocardiaceae</taxon>
        <taxon>Amycolatopsis</taxon>
    </lineage>
</organism>
<dbReference type="AlphaFoldDB" id="A0A1I5P9Y5"/>
<keyword evidence="5" id="KW-1185">Reference proteome</keyword>
<keyword evidence="2" id="KW-0378">Hydrolase</keyword>
<proteinExistence type="inferred from homology"/>
<evidence type="ECO:0000256" key="1">
    <source>
        <dbReference type="ARBA" id="ARBA00008324"/>
    </source>
</evidence>
<evidence type="ECO:0000256" key="2">
    <source>
        <dbReference type="ARBA" id="ARBA00022801"/>
    </source>
</evidence>
<dbReference type="NCBIfam" id="TIGR00369">
    <property type="entry name" value="unchar_dom_1"/>
    <property type="match status" value="1"/>
</dbReference>
<dbReference type="SUPFAM" id="SSF54637">
    <property type="entry name" value="Thioesterase/thiol ester dehydrase-isomerase"/>
    <property type="match status" value="1"/>
</dbReference>
<evidence type="ECO:0000313" key="5">
    <source>
        <dbReference type="Proteomes" id="UP000198727"/>
    </source>
</evidence>
<protein>
    <submittedName>
        <fullName evidence="4">Uncharacterized domain 1-containing protein</fullName>
    </submittedName>
</protein>
<evidence type="ECO:0000313" key="4">
    <source>
        <dbReference type="EMBL" id="SFP30331.1"/>
    </source>
</evidence>
<dbReference type="InterPro" id="IPR006683">
    <property type="entry name" value="Thioestr_dom"/>
</dbReference>
<dbReference type="Gene3D" id="3.10.129.10">
    <property type="entry name" value="Hotdog Thioesterase"/>
    <property type="match status" value="1"/>
</dbReference>
<dbReference type="PANTHER" id="PTHR21660:SF1">
    <property type="entry name" value="ACYL-COENZYME A THIOESTERASE 13"/>
    <property type="match status" value="1"/>
</dbReference>
<dbReference type="GO" id="GO:0047617">
    <property type="term" value="F:fatty acyl-CoA hydrolase activity"/>
    <property type="evidence" value="ECO:0007669"/>
    <property type="project" value="InterPro"/>
</dbReference>
<name>A0A1I5P9Y5_9PSEU</name>
<reference evidence="5" key="1">
    <citation type="submission" date="2016-10" db="EMBL/GenBank/DDBJ databases">
        <authorList>
            <person name="Varghese N."/>
            <person name="Submissions S."/>
        </authorList>
    </citation>
    <scope>NUCLEOTIDE SEQUENCE [LARGE SCALE GENOMIC DNA]</scope>
    <source>
        <strain evidence="5">CGMCC 4.5579</strain>
    </source>
</reference>
<evidence type="ECO:0000259" key="3">
    <source>
        <dbReference type="Pfam" id="PF03061"/>
    </source>
</evidence>
<dbReference type="InterPro" id="IPR029069">
    <property type="entry name" value="HotDog_dom_sf"/>
</dbReference>
<feature type="domain" description="Thioesterase" evidence="3">
    <location>
        <begin position="58"/>
        <end position="133"/>
    </location>
</feature>
<sequence length="147" mass="15554">MSEDSTPRTGPFWDIVAGRVPMPPAARTLGWTLESVSPESGEIEVSFTARDDFVNGWGTVHGGYLAAMLDDTLSPALVAGLAPDEVALTLELKVSYLRPAVPGPLRGRGRVVHRTGSTAFLEGALLNPDGRLLATATATARITRART</sequence>
<dbReference type="InterPro" id="IPR003736">
    <property type="entry name" value="PAAI_dom"/>
</dbReference>
<dbReference type="Pfam" id="PF03061">
    <property type="entry name" value="4HBT"/>
    <property type="match status" value="1"/>
</dbReference>
<gene>
    <name evidence="4" type="ORF">SAMN05421810_102193</name>
</gene>
<dbReference type="STRING" id="587909.SAMN05421810_102193"/>
<dbReference type="Proteomes" id="UP000198727">
    <property type="component" value="Unassembled WGS sequence"/>
</dbReference>
<dbReference type="InterPro" id="IPR039298">
    <property type="entry name" value="ACOT13"/>
</dbReference>
<accession>A0A1I5P9Y5</accession>
<dbReference type="OrthoDB" id="9813282at2"/>
<dbReference type="CDD" id="cd03443">
    <property type="entry name" value="PaaI_thioesterase"/>
    <property type="match status" value="1"/>
</dbReference>